<keyword evidence="1" id="KW-1133">Transmembrane helix</keyword>
<evidence type="ECO:0000313" key="2">
    <source>
        <dbReference type="EMBL" id="PTX51493.1"/>
    </source>
</evidence>
<dbReference type="EMBL" id="QBKR01000033">
    <property type="protein sequence ID" value="PTX51493.1"/>
    <property type="molecule type" value="Genomic_DNA"/>
</dbReference>
<keyword evidence="1" id="KW-0472">Membrane</keyword>
<sequence>MNKKAAVFACRFTGFIGILASLFFGKVYGPAGLVLGLIGSMFWFGLAWYFQRSVGTG</sequence>
<name>A0A2T6B633_9BACL</name>
<keyword evidence="1" id="KW-0812">Transmembrane</keyword>
<dbReference type="AlphaFoldDB" id="A0A2T6B633"/>
<dbReference type="Proteomes" id="UP000244240">
    <property type="component" value="Unassembled WGS sequence"/>
</dbReference>
<organism evidence="2 3">
    <name type="scientific">Melghirimyces profundicolus</name>
    <dbReference type="NCBI Taxonomy" id="1242148"/>
    <lineage>
        <taxon>Bacteria</taxon>
        <taxon>Bacillati</taxon>
        <taxon>Bacillota</taxon>
        <taxon>Bacilli</taxon>
        <taxon>Bacillales</taxon>
        <taxon>Thermoactinomycetaceae</taxon>
        <taxon>Melghirimyces</taxon>
    </lineage>
</organism>
<comment type="caution">
    <text evidence="2">The sequence shown here is derived from an EMBL/GenBank/DDBJ whole genome shotgun (WGS) entry which is preliminary data.</text>
</comment>
<protein>
    <submittedName>
        <fullName evidence="2">Uncharacterized protein</fullName>
    </submittedName>
</protein>
<gene>
    <name evidence="2" type="ORF">C8P63_13325</name>
</gene>
<feature type="transmembrane region" description="Helical" evidence="1">
    <location>
        <begin position="31"/>
        <end position="50"/>
    </location>
</feature>
<reference evidence="2 3" key="1">
    <citation type="submission" date="2018-04" db="EMBL/GenBank/DDBJ databases">
        <title>Genomic Encyclopedia of Archaeal and Bacterial Type Strains, Phase II (KMG-II): from individual species to whole genera.</title>
        <authorList>
            <person name="Goeker M."/>
        </authorList>
    </citation>
    <scope>NUCLEOTIDE SEQUENCE [LARGE SCALE GENOMIC DNA]</scope>
    <source>
        <strain evidence="2 3">DSM 45787</strain>
    </source>
</reference>
<keyword evidence="3" id="KW-1185">Reference proteome</keyword>
<evidence type="ECO:0000313" key="3">
    <source>
        <dbReference type="Proteomes" id="UP000244240"/>
    </source>
</evidence>
<proteinExistence type="predicted"/>
<evidence type="ECO:0000256" key="1">
    <source>
        <dbReference type="SAM" id="Phobius"/>
    </source>
</evidence>
<accession>A0A2T6B633</accession>
<dbReference type="RefSeq" id="WP_170109733.1">
    <property type="nucleotide sequence ID" value="NZ_QBKR01000033.1"/>
</dbReference>
<feature type="transmembrane region" description="Helical" evidence="1">
    <location>
        <begin position="7"/>
        <end position="25"/>
    </location>
</feature>